<dbReference type="Proteomes" id="UP000095229">
    <property type="component" value="Unassembled WGS sequence"/>
</dbReference>
<keyword evidence="1" id="KW-0597">Phosphoprotein</keyword>
<feature type="modified residue" description="4-aspartylphosphate" evidence="1">
    <location>
        <position position="87"/>
    </location>
</feature>
<dbReference type="PROSITE" id="PS50110">
    <property type="entry name" value="RESPONSE_REGULATORY"/>
    <property type="match status" value="1"/>
</dbReference>
<protein>
    <submittedName>
        <fullName evidence="3">Ribonuclease BN</fullName>
    </submittedName>
</protein>
<dbReference type="InterPro" id="IPR036866">
    <property type="entry name" value="RibonucZ/Hydroxyglut_hydro"/>
</dbReference>
<evidence type="ECO:0000259" key="2">
    <source>
        <dbReference type="PROSITE" id="PS50110"/>
    </source>
</evidence>
<dbReference type="Gene3D" id="3.60.15.10">
    <property type="entry name" value="Ribonuclease Z/Hydroxyacylglutathione hydrolase-like"/>
    <property type="match status" value="1"/>
</dbReference>
<dbReference type="InterPro" id="IPR001789">
    <property type="entry name" value="Sig_transdc_resp-reg_receiver"/>
</dbReference>
<sequence length="436" mass="49643">MNEEFLQNALPFICHTISILVDGVNHNMQIHSHQRPLRIYLVHQDPNIIGLITNELKTSGHIMSSTDNVNDALIQVNRLKPDYVLIDQQIPTEQIKELCKSNQYKVIILSLDPSNKNISPYKSGAHGCIYQISSHIELFTVQLNRIIEDKIDIEFWGVTGAFPAPGKDFVKYGGHTSCVTLNFVNERTIILDAGSGIIPLGNELITKNQHSIEADIFITHEHWDHIHGLTFFKPLYHPGNLFNFYGPPQGVKSVHELLSGLMDGIYFPVKIDSLPSTISYHDLMADQNFEIDNIKIATIALQHPCATYGYKIQYNNKIISYITDNELYDKSYHLYDADFVHNLIQFTMDSDILIVDCAFTDEEYDAGRVSWGHSCPRQISEFAYLTNAKQLILHHNDHHETDDIVDAKLIATQKLLKKFGSDIKCIAPVYRQILRV</sequence>
<comment type="caution">
    <text evidence="3">The sequence shown here is derived from an EMBL/GenBank/DDBJ whole genome shotgun (WGS) entry which is preliminary data.</text>
</comment>
<dbReference type="Pfam" id="PF12706">
    <property type="entry name" value="Lactamase_B_2"/>
    <property type="match status" value="1"/>
</dbReference>
<evidence type="ECO:0000313" key="3">
    <source>
        <dbReference type="EMBL" id="OEH47945.1"/>
    </source>
</evidence>
<dbReference type="GO" id="GO:0000160">
    <property type="term" value="P:phosphorelay signal transduction system"/>
    <property type="evidence" value="ECO:0007669"/>
    <property type="project" value="InterPro"/>
</dbReference>
<dbReference type="PATRIC" id="fig|45071.6.peg.2245"/>
<organism evidence="3 4">
    <name type="scientific">Legionella parisiensis</name>
    <dbReference type="NCBI Taxonomy" id="45071"/>
    <lineage>
        <taxon>Bacteria</taxon>
        <taxon>Pseudomonadati</taxon>
        <taxon>Pseudomonadota</taxon>
        <taxon>Gammaproteobacteria</taxon>
        <taxon>Legionellales</taxon>
        <taxon>Legionellaceae</taxon>
        <taxon>Legionella</taxon>
    </lineage>
</organism>
<dbReference type="RefSeq" id="WP_058517901.1">
    <property type="nucleotide sequence ID" value="NZ_CAAAIE010000010.1"/>
</dbReference>
<feature type="domain" description="Response regulatory" evidence="2">
    <location>
        <begin position="38"/>
        <end position="146"/>
    </location>
</feature>
<evidence type="ECO:0000256" key="1">
    <source>
        <dbReference type="PROSITE-ProRule" id="PRU00169"/>
    </source>
</evidence>
<dbReference type="CDD" id="cd07715">
    <property type="entry name" value="TaR3-like_MBL-fold"/>
    <property type="match status" value="1"/>
</dbReference>
<proteinExistence type="predicted"/>
<gene>
    <name evidence="3" type="primary">rbn</name>
    <name evidence="3" type="ORF">lpari_01133</name>
</gene>
<dbReference type="SUPFAM" id="SSF52172">
    <property type="entry name" value="CheY-like"/>
    <property type="match status" value="1"/>
</dbReference>
<dbReference type="OrthoDB" id="9803916at2"/>
<dbReference type="STRING" id="45071.Lpar_2093"/>
<evidence type="ECO:0000313" key="4">
    <source>
        <dbReference type="Proteomes" id="UP000095229"/>
    </source>
</evidence>
<dbReference type="PANTHER" id="PTHR42663:SF4">
    <property type="entry name" value="SLL1036 PROTEIN"/>
    <property type="match status" value="1"/>
</dbReference>
<dbReference type="InterPro" id="IPR011006">
    <property type="entry name" value="CheY-like_superfamily"/>
</dbReference>
<dbReference type="PANTHER" id="PTHR42663">
    <property type="entry name" value="HYDROLASE C777.06C-RELATED-RELATED"/>
    <property type="match status" value="1"/>
</dbReference>
<dbReference type="Gene3D" id="3.40.50.2300">
    <property type="match status" value="1"/>
</dbReference>
<dbReference type="InterPro" id="IPR001279">
    <property type="entry name" value="Metallo-B-lactamas"/>
</dbReference>
<keyword evidence="4" id="KW-1185">Reference proteome</keyword>
<accession>A0A1E5JTX6</accession>
<name>A0A1E5JTX6_9GAMM</name>
<reference evidence="3 4" key="1">
    <citation type="submission" date="2016-02" db="EMBL/GenBank/DDBJ databases">
        <title>Secondary metabolites in Legionella.</title>
        <authorList>
            <person name="Tobias N.J."/>
            <person name="Bode H.B."/>
        </authorList>
    </citation>
    <scope>NUCLEOTIDE SEQUENCE [LARGE SCALE GENOMIC DNA]</scope>
    <source>
        <strain evidence="3 4">DSM 19216</strain>
    </source>
</reference>
<dbReference type="EMBL" id="LSOG01000036">
    <property type="protein sequence ID" value="OEH47945.1"/>
    <property type="molecule type" value="Genomic_DNA"/>
</dbReference>
<dbReference type="AlphaFoldDB" id="A0A1E5JTX6"/>
<dbReference type="SUPFAM" id="SSF56281">
    <property type="entry name" value="Metallo-hydrolase/oxidoreductase"/>
    <property type="match status" value="1"/>
</dbReference>